<dbReference type="Pfam" id="PF03845">
    <property type="entry name" value="Spore_permease"/>
    <property type="match status" value="1"/>
</dbReference>
<dbReference type="AlphaFoldDB" id="A0A168QXU4"/>
<organism evidence="9 10">
    <name type="scientific">Paenibacillus antarcticus</name>
    <dbReference type="NCBI Taxonomy" id="253703"/>
    <lineage>
        <taxon>Bacteria</taxon>
        <taxon>Bacillati</taxon>
        <taxon>Bacillota</taxon>
        <taxon>Bacilli</taxon>
        <taxon>Bacillales</taxon>
        <taxon>Paenibacillaceae</taxon>
        <taxon>Paenibacillus</taxon>
    </lineage>
</organism>
<dbReference type="PANTHER" id="PTHR34975:SF2">
    <property type="entry name" value="SPORE GERMINATION PROTEIN A2"/>
    <property type="match status" value="1"/>
</dbReference>
<feature type="transmembrane region" description="Helical" evidence="8">
    <location>
        <begin position="336"/>
        <end position="358"/>
    </location>
</feature>
<dbReference type="GO" id="GO:0009847">
    <property type="term" value="P:spore germination"/>
    <property type="evidence" value="ECO:0007669"/>
    <property type="project" value="InterPro"/>
</dbReference>
<accession>A0A168QXU4</accession>
<keyword evidence="5 8" id="KW-0812">Transmembrane</keyword>
<dbReference type="RefSeq" id="WP_068645977.1">
    <property type="nucleotide sequence ID" value="NZ_CP043611.1"/>
</dbReference>
<comment type="caution">
    <text evidence="9">The sequence shown here is derived from an EMBL/GenBank/DDBJ whole genome shotgun (WGS) entry which is preliminary data.</text>
</comment>
<dbReference type="GO" id="GO:0016020">
    <property type="term" value="C:membrane"/>
    <property type="evidence" value="ECO:0007669"/>
    <property type="project" value="UniProtKB-SubCell"/>
</dbReference>
<comment type="similarity">
    <text evidence="2">Belongs to the amino acid-polyamine-organocation (APC) superfamily. Spore germination protein (SGP) (TC 2.A.3.9) family.</text>
</comment>
<feature type="transmembrane region" description="Helical" evidence="8">
    <location>
        <begin position="303"/>
        <end position="324"/>
    </location>
</feature>
<dbReference type="EMBL" id="LVJI01000001">
    <property type="protein sequence ID" value="OAB48344.1"/>
    <property type="molecule type" value="Genomic_DNA"/>
</dbReference>
<evidence type="ECO:0000256" key="1">
    <source>
        <dbReference type="ARBA" id="ARBA00004141"/>
    </source>
</evidence>
<keyword evidence="7 8" id="KW-0472">Membrane</keyword>
<dbReference type="InterPro" id="IPR004761">
    <property type="entry name" value="Spore_GerAB"/>
</dbReference>
<feature type="transmembrane region" description="Helical" evidence="8">
    <location>
        <begin position="41"/>
        <end position="65"/>
    </location>
</feature>
<keyword evidence="4" id="KW-0309">Germination</keyword>
<evidence type="ECO:0000256" key="6">
    <source>
        <dbReference type="ARBA" id="ARBA00022989"/>
    </source>
</evidence>
<gene>
    <name evidence="9" type="ORF">PBAT_01525</name>
</gene>
<evidence type="ECO:0000313" key="10">
    <source>
        <dbReference type="Proteomes" id="UP000077355"/>
    </source>
</evidence>
<keyword evidence="10" id="KW-1185">Reference proteome</keyword>
<feature type="transmembrane region" description="Helical" evidence="8">
    <location>
        <begin position="147"/>
        <end position="167"/>
    </location>
</feature>
<feature type="transmembrane region" description="Helical" evidence="8">
    <location>
        <begin position="77"/>
        <end position="99"/>
    </location>
</feature>
<evidence type="ECO:0000256" key="2">
    <source>
        <dbReference type="ARBA" id="ARBA00007998"/>
    </source>
</evidence>
<comment type="subcellular location">
    <subcellularLocation>
        <location evidence="1">Membrane</location>
        <topology evidence="1">Multi-pass membrane protein</topology>
    </subcellularLocation>
</comment>
<dbReference type="Proteomes" id="UP000077355">
    <property type="component" value="Unassembled WGS sequence"/>
</dbReference>
<feature type="transmembrane region" description="Helical" evidence="8">
    <location>
        <begin position="119"/>
        <end position="138"/>
    </location>
</feature>
<evidence type="ECO:0000313" key="9">
    <source>
        <dbReference type="EMBL" id="OAB48344.1"/>
    </source>
</evidence>
<evidence type="ECO:0000256" key="5">
    <source>
        <dbReference type="ARBA" id="ARBA00022692"/>
    </source>
</evidence>
<name>A0A168QXU4_9BACL</name>
<sequence>MPENGKISIRQFTILVMIVTIGDSILILPNVSTSFAKQDTWISGIIALLVGLIAVYIFSVLGNLYPKLTFILSIQKILGKWFGTLMAALFLIFPLITVVEYTRELGDFITTEMMAETPILAIQILFICIVIFAVRLGLEVIARTGEIFLPCIILLFLLMVVFLIPQAEFEKLLPILENGIKPVIHGSFSFIAFPFLELVVFLMIIPYINQPKLIRKGFLQGALLGGIVLIILVAMCVLVLGADETARTIYPSYSLARRINIGQFLERVEAMVALLWMLTIFMKCTFYYYVFNLGLAQLLKLKGYRMLTLPAGLLVIVLSPIISPNITYYNKLLAEYWPYFVATCCLLFPLLLLGVYFIKNRFKRSTET</sequence>
<proteinExistence type="inferred from homology"/>
<dbReference type="OrthoDB" id="2078716at2"/>
<evidence type="ECO:0000256" key="3">
    <source>
        <dbReference type="ARBA" id="ARBA00022448"/>
    </source>
</evidence>
<dbReference type="PANTHER" id="PTHR34975">
    <property type="entry name" value="SPORE GERMINATION PROTEIN A2"/>
    <property type="match status" value="1"/>
</dbReference>
<feature type="transmembrane region" description="Helical" evidence="8">
    <location>
        <begin position="270"/>
        <end position="291"/>
    </location>
</feature>
<feature type="transmembrane region" description="Helical" evidence="8">
    <location>
        <begin position="12"/>
        <end position="29"/>
    </location>
</feature>
<evidence type="ECO:0000256" key="8">
    <source>
        <dbReference type="SAM" id="Phobius"/>
    </source>
</evidence>
<evidence type="ECO:0000256" key="4">
    <source>
        <dbReference type="ARBA" id="ARBA00022544"/>
    </source>
</evidence>
<evidence type="ECO:0000256" key="7">
    <source>
        <dbReference type="ARBA" id="ARBA00023136"/>
    </source>
</evidence>
<feature type="transmembrane region" description="Helical" evidence="8">
    <location>
        <begin position="221"/>
        <end position="242"/>
    </location>
</feature>
<dbReference type="Gene3D" id="1.20.1740.10">
    <property type="entry name" value="Amino acid/polyamine transporter I"/>
    <property type="match status" value="1"/>
</dbReference>
<feature type="transmembrane region" description="Helical" evidence="8">
    <location>
        <begin position="187"/>
        <end position="209"/>
    </location>
</feature>
<protein>
    <submittedName>
        <fullName evidence="9">Uncharacterized protein</fullName>
    </submittedName>
</protein>
<keyword evidence="6 8" id="KW-1133">Transmembrane helix</keyword>
<reference evidence="9 10" key="1">
    <citation type="submission" date="2016-03" db="EMBL/GenBank/DDBJ databases">
        <title>Draft genome sequence of Paenibacillus antarcticus CECT 5836.</title>
        <authorList>
            <person name="Shin S.-K."/>
            <person name="Yi H."/>
        </authorList>
    </citation>
    <scope>NUCLEOTIDE SEQUENCE [LARGE SCALE GENOMIC DNA]</scope>
    <source>
        <strain evidence="9 10">CECT 5836</strain>
    </source>
</reference>
<dbReference type="NCBIfam" id="TIGR00912">
    <property type="entry name" value="2A0309"/>
    <property type="match status" value="1"/>
</dbReference>
<keyword evidence="3" id="KW-0813">Transport</keyword>